<proteinExistence type="predicted"/>
<evidence type="ECO:0000313" key="1">
    <source>
        <dbReference type="Proteomes" id="UP000050640"/>
    </source>
</evidence>
<sequence>MKIRTECGNQLEILRSNSNALNFEITHLKFQLNYLTDNTTISNLLLSYAWCWQLNLLQKQILSMLKYLMLEFADYITSCKTVDPEKSEELLKIFISEKCDTKCRKNRKVQNKFSKHNCVTSKGQTLTTTMSQNQSWYSIIGYLYVKGNGGECESTDKSKNVQILKWKSLLLAFSLLKSRKKLFFALEENKNLLTSYKDEMDFLKKKKPLEKISLNHAACTLGENSETEFIIHTINQIEGPLTSNTNHS</sequence>
<evidence type="ECO:0000313" key="2">
    <source>
        <dbReference type="WBParaSite" id="EEL_0000156301-mRNA-1"/>
    </source>
</evidence>
<accession>A0A0R3RJA4</accession>
<keyword evidence="1" id="KW-1185">Reference proteome</keyword>
<dbReference type="Proteomes" id="UP000050640">
    <property type="component" value="Unplaced"/>
</dbReference>
<organism evidence="1 2">
    <name type="scientific">Elaeophora elaphi</name>
    <dbReference type="NCBI Taxonomy" id="1147741"/>
    <lineage>
        <taxon>Eukaryota</taxon>
        <taxon>Metazoa</taxon>
        <taxon>Ecdysozoa</taxon>
        <taxon>Nematoda</taxon>
        <taxon>Chromadorea</taxon>
        <taxon>Rhabditida</taxon>
        <taxon>Spirurina</taxon>
        <taxon>Spiruromorpha</taxon>
        <taxon>Filarioidea</taxon>
        <taxon>Onchocercidae</taxon>
        <taxon>Elaeophora</taxon>
    </lineage>
</organism>
<protein>
    <submittedName>
        <fullName evidence="2">Uncharacterized protein</fullName>
    </submittedName>
</protein>
<reference evidence="2" key="1">
    <citation type="submission" date="2017-02" db="UniProtKB">
        <authorList>
            <consortium name="WormBaseParasite"/>
        </authorList>
    </citation>
    <scope>IDENTIFICATION</scope>
</reference>
<dbReference type="SUPFAM" id="SSF50729">
    <property type="entry name" value="PH domain-like"/>
    <property type="match status" value="1"/>
</dbReference>
<dbReference type="WBParaSite" id="EEL_0000156301-mRNA-1">
    <property type="protein sequence ID" value="EEL_0000156301-mRNA-1"/>
    <property type="gene ID" value="EEL_0000156301"/>
</dbReference>
<dbReference type="STRING" id="1147741.A0A0R3RJA4"/>
<dbReference type="AlphaFoldDB" id="A0A0R3RJA4"/>
<name>A0A0R3RJA4_9BILA</name>